<evidence type="ECO:0000256" key="5">
    <source>
        <dbReference type="ARBA" id="ARBA00022801"/>
    </source>
</evidence>
<comment type="function">
    <text evidence="8">Catalyzes the hydrolytic deamination of guanine, producing xanthine and ammonia.</text>
</comment>
<sequence>MSRQAYRAALVHMLDDPCRAPAAEACAYHTDGLLVVEDGHVAAFGAYEDLAPALPAGTPVEALSGRLITPGFVDAHTHYPQTDVIAAWGSQLLGWLNNHTFPAEQAFADRAHADEAAGFFLDQLLRNGATTALVFCTVHKTSVEALFDAALARNMRLIAGKVLMDRNAPPALCDTVETGRADTEALIRAWRGRGRLGYAVTPRFAVTSSEAQLAMAGEVAAAHPDVLVHTHMSENLDEVARVGELFPGHRDYLDVYQRFGLLTDRSVFAHCVHTSEDALRRMVGAGAAAAFCPSSNLLLGSGLFSLRQACACGVTVGLGTDVGAGSSFSLLHMMGEAYKVGQLRGEGLDPLHAFYLATLAGARALKLDDKVGNLAPGKEADFLVLDLAATPLLARRMAAAKTLADKLFVLSILADDRVVERAYLAGALAHARDGDLRR</sequence>
<dbReference type="PANTHER" id="PTHR11271">
    <property type="entry name" value="GUANINE DEAMINASE"/>
    <property type="match status" value="1"/>
</dbReference>
<gene>
    <name evidence="10" type="primary">guaD</name>
    <name evidence="10" type="ORF">DJ021_13075</name>
</gene>
<dbReference type="EMBL" id="QFYP01000001">
    <property type="protein sequence ID" value="RAK60675.1"/>
    <property type="molecule type" value="Genomic_DNA"/>
</dbReference>
<dbReference type="GO" id="GO:0008892">
    <property type="term" value="F:guanine deaminase activity"/>
    <property type="evidence" value="ECO:0007669"/>
    <property type="project" value="UniProtKB-UniRule"/>
</dbReference>
<dbReference type="NCBIfam" id="TIGR02967">
    <property type="entry name" value="guan_deamin"/>
    <property type="match status" value="1"/>
</dbReference>
<name>A0A328B2C5_9CAUL</name>
<dbReference type="OrthoDB" id="9796020at2"/>
<evidence type="ECO:0000256" key="2">
    <source>
        <dbReference type="ARBA" id="ARBA00006745"/>
    </source>
</evidence>
<comment type="catalytic activity">
    <reaction evidence="8">
        <text>guanine + H2O + H(+) = xanthine + NH4(+)</text>
        <dbReference type="Rhea" id="RHEA:14665"/>
        <dbReference type="ChEBI" id="CHEBI:15377"/>
        <dbReference type="ChEBI" id="CHEBI:15378"/>
        <dbReference type="ChEBI" id="CHEBI:16235"/>
        <dbReference type="ChEBI" id="CHEBI:17712"/>
        <dbReference type="ChEBI" id="CHEBI:28938"/>
        <dbReference type="EC" id="3.5.4.3"/>
    </reaction>
</comment>
<comment type="cofactor">
    <cofactor evidence="8">
        <name>Zn(2+)</name>
        <dbReference type="ChEBI" id="CHEBI:29105"/>
    </cofactor>
    <text evidence="8">Binds 1 zinc ion per subunit.</text>
</comment>
<dbReference type="GO" id="GO:0006147">
    <property type="term" value="P:guanine catabolic process"/>
    <property type="evidence" value="ECO:0007669"/>
    <property type="project" value="UniProtKB-UniRule"/>
</dbReference>
<organism evidence="10 11">
    <name type="scientific">Phenylobacterium hankyongense</name>
    <dbReference type="NCBI Taxonomy" id="1813876"/>
    <lineage>
        <taxon>Bacteria</taxon>
        <taxon>Pseudomonadati</taxon>
        <taxon>Pseudomonadota</taxon>
        <taxon>Alphaproteobacteria</taxon>
        <taxon>Caulobacterales</taxon>
        <taxon>Caulobacteraceae</taxon>
        <taxon>Phenylobacterium</taxon>
    </lineage>
</organism>
<dbReference type="SUPFAM" id="SSF51338">
    <property type="entry name" value="Composite domain of metallo-dependent hydrolases"/>
    <property type="match status" value="1"/>
</dbReference>
<keyword evidence="11" id="KW-1185">Reference proteome</keyword>
<proteinExistence type="inferred from homology"/>
<dbReference type="GO" id="GO:0005829">
    <property type="term" value="C:cytosol"/>
    <property type="evidence" value="ECO:0007669"/>
    <property type="project" value="TreeGrafter"/>
</dbReference>
<evidence type="ECO:0000256" key="7">
    <source>
        <dbReference type="NCBIfam" id="TIGR02967"/>
    </source>
</evidence>
<evidence type="ECO:0000256" key="8">
    <source>
        <dbReference type="RuleBase" id="RU366009"/>
    </source>
</evidence>
<comment type="pathway">
    <text evidence="1 8">Purine metabolism; guanine degradation; xanthine from guanine: step 1/1.</text>
</comment>
<dbReference type="EC" id="3.5.4.3" evidence="3 7"/>
<dbReference type="Proteomes" id="UP000249842">
    <property type="component" value="Unassembled WGS sequence"/>
</dbReference>
<comment type="similarity">
    <text evidence="2 8">Belongs to the metallo-dependent hydrolases superfamily. ATZ/TRZ family.</text>
</comment>
<evidence type="ECO:0000313" key="10">
    <source>
        <dbReference type="EMBL" id="RAK60675.1"/>
    </source>
</evidence>
<dbReference type="UniPathway" id="UPA00603">
    <property type="reaction ID" value="UER00660"/>
</dbReference>
<accession>A0A328B2C5</accession>
<comment type="caution">
    <text evidence="10">The sequence shown here is derived from an EMBL/GenBank/DDBJ whole genome shotgun (WGS) entry which is preliminary data.</text>
</comment>
<keyword evidence="4 8" id="KW-0479">Metal-binding</keyword>
<dbReference type="InterPro" id="IPR014311">
    <property type="entry name" value="Guanine_deaminase"/>
</dbReference>
<protein>
    <recommendedName>
        <fullName evidence="3 7">Guanine deaminase</fullName>
        <shortName evidence="8">Guanase</shortName>
        <ecNumber evidence="3 7">3.5.4.3</ecNumber>
    </recommendedName>
    <alternativeName>
        <fullName evidence="8">Guanine aminohydrolase</fullName>
    </alternativeName>
</protein>
<reference evidence="11" key="1">
    <citation type="submission" date="2018-05" db="EMBL/GenBank/DDBJ databases">
        <authorList>
            <person name="Li X."/>
        </authorList>
    </citation>
    <scope>NUCLEOTIDE SEQUENCE [LARGE SCALE GENOMIC DNA]</scope>
    <source>
        <strain evidence="11">HKS-05</strain>
    </source>
</reference>
<evidence type="ECO:0000256" key="1">
    <source>
        <dbReference type="ARBA" id="ARBA00004984"/>
    </source>
</evidence>
<dbReference type="RefSeq" id="WP_111457967.1">
    <property type="nucleotide sequence ID" value="NZ_QFYP01000001.1"/>
</dbReference>
<dbReference type="InterPro" id="IPR006680">
    <property type="entry name" value="Amidohydro-rel"/>
</dbReference>
<dbReference type="InterPro" id="IPR032466">
    <property type="entry name" value="Metal_Hydrolase"/>
</dbReference>
<evidence type="ECO:0000256" key="3">
    <source>
        <dbReference type="ARBA" id="ARBA00012781"/>
    </source>
</evidence>
<keyword evidence="5 8" id="KW-0378">Hydrolase</keyword>
<dbReference type="Pfam" id="PF01979">
    <property type="entry name" value="Amidohydro_1"/>
    <property type="match status" value="1"/>
</dbReference>
<dbReference type="Gene3D" id="2.30.40.10">
    <property type="entry name" value="Urease, subunit C, domain 1"/>
    <property type="match status" value="1"/>
</dbReference>
<dbReference type="Gene3D" id="3.20.20.140">
    <property type="entry name" value="Metal-dependent hydrolases"/>
    <property type="match status" value="1"/>
</dbReference>
<dbReference type="InterPro" id="IPR051607">
    <property type="entry name" value="Metallo-dep_hydrolases"/>
</dbReference>
<feature type="domain" description="Amidohydrolase-related" evidence="9">
    <location>
        <begin position="68"/>
        <end position="408"/>
    </location>
</feature>
<evidence type="ECO:0000259" key="9">
    <source>
        <dbReference type="Pfam" id="PF01979"/>
    </source>
</evidence>
<dbReference type="AlphaFoldDB" id="A0A328B2C5"/>
<dbReference type="InterPro" id="IPR011059">
    <property type="entry name" value="Metal-dep_hydrolase_composite"/>
</dbReference>
<evidence type="ECO:0000256" key="4">
    <source>
        <dbReference type="ARBA" id="ARBA00022723"/>
    </source>
</evidence>
<dbReference type="GO" id="GO:0008270">
    <property type="term" value="F:zinc ion binding"/>
    <property type="evidence" value="ECO:0007669"/>
    <property type="project" value="UniProtKB-UniRule"/>
</dbReference>
<keyword evidence="6 8" id="KW-0862">Zinc</keyword>
<evidence type="ECO:0000256" key="6">
    <source>
        <dbReference type="ARBA" id="ARBA00022833"/>
    </source>
</evidence>
<dbReference type="NCBIfam" id="NF006679">
    <property type="entry name" value="PRK09228.1"/>
    <property type="match status" value="1"/>
</dbReference>
<evidence type="ECO:0000313" key="11">
    <source>
        <dbReference type="Proteomes" id="UP000249842"/>
    </source>
</evidence>
<dbReference type="PANTHER" id="PTHR11271:SF6">
    <property type="entry name" value="GUANINE DEAMINASE"/>
    <property type="match status" value="1"/>
</dbReference>
<dbReference type="FunFam" id="3.20.20.140:FF:000022">
    <property type="entry name" value="Guanine deaminase"/>
    <property type="match status" value="1"/>
</dbReference>
<dbReference type="SUPFAM" id="SSF51556">
    <property type="entry name" value="Metallo-dependent hydrolases"/>
    <property type="match status" value="1"/>
</dbReference>